<organism evidence="10 11">
    <name type="scientific">Colletotrichum tanaceti</name>
    <dbReference type="NCBI Taxonomy" id="1306861"/>
    <lineage>
        <taxon>Eukaryota</taxon>
        <taxon>Fungi</taxon>
        <taxon>Dikarya</taxon>
        <taxon>Ascomycota</taxon>
        <taxon>Pezizomycotina</taxon>
        <taxon>Sordariomycetes</taxon>
        <taxon>Hypocreomycetidae</taxon>
        <taxon>Glomerellales</taxon>
        <taxon>Glomerellaceae</taxon>
        <taxon>Colletotrichum</taxon>
        <taxon>Colletotrichum destructivum species complex</taxon>
    </lineage>
</organism>
<comment type="subcellular location">
    <subcellularLocation>
        <location evidence="2">Nucleus</location>
        <location evidence="2">Nucleolus</location>
    </subcellularLocation>
</comment>
<protein>
    <recommendedName>
        <fullName evidence="4">Ribosome assembly protein 3</fullName>
    </recommendedName>
</protein>
<reference evidence="10 11" key="1">
    <citation type="journal article" date="2019" name="PLoS ONE">
        <title>Comparative genome analysis indicates high evolutionary potential of pathogenicity genes in Colletotrichum tanaceti.</title>
        <authorList>
            <person name="Lelwala R.V."/>
            <person name="Korhonen P.K."/>
            <person name="Young N.D."/>
            <person name="Scott J.B."/>
            <person name="Ades P.A."/>
            <person name="Gasser R.B."/>
            <person name="Taylor P.W.J."/>
        </authorList>
    </citation>
    <scope>NUCLEOTIDE SEQUENCE [LARGE SCALE GENOMIC DNA]</scope>
    <source>
        <strain evidence="10">BRIP57314</strain>
    </source>
</reference>
<dbReference type="GO" id="GO:0000027">
    <property type="term" value="P:ribosomal large subunit assembly"/>
    <property type="evidence" value="ECO:0007669"/>
    <property type="project" value="TreeGrafter"/>
</dbReference>
<feature type="compositionally biased region" description="Basic residues" evidence="8">
    <location>
        <begin position="111"/>
        <end position="120"/>
    </location>
</feature>
<feature type="region of interest" description="Disordered" evidence="8">
    <location>
        <begin position="68"/>
        <end position="120"/>
    </location>
</feature>
<sequence>MAAITSASQEFNAFYLQRTTREFAEDLDKVREADDFKAESVPFLVHALQQGTALYSTRDQERVARPAAVTSASATAVAAEDEDVEMTEAATERIEEGDKEPASGKKEKKDKTKKKKRTSG</sequence>
<dbReference type="GO" id="GO:0005730">
    <property type="term" value="C:nucleolus"/>
    <property type="evidence" value="ECO:0007669"/>
    <property type="project" value="UniProtKB-SubCell"/>
</dbReference>
<evidence type="ECO:0000256" key="2">
    <source>
        <dbReference type="ARBA" id="ARBA00004604"/>
    </source>
</evidence>
<evidence type="ECO:0000313" key="10">
    <source>
        <dbReference type="EMBL" id="TKW59955.1"/>
    </source>
</evidence>
<dbReference type="Pfam" id="PF14615">
    <property type="entry name" value="Rsa3"/>
    <property type="match status" value="1"/>
</dbReference>
<dbReference type="PANTHER" id="PTHR28127">
    <property type="entry name" value="RIBOSOME ASSEMBLY PROTEIN 3"/>
    <property type="match status" value="1"/>
</dbReference>
<proteinExistence type="inferred from homology"/>
<comment type="similarity">
    <text evidence="3">Belongs to the RSA3 family.</text>
</comment>
<evidence type="ECO:0000313" key="11">
    <source>
        <dbReference type="Proteomes" id="UP000310108"/>
    </source>
</evidence>
<evidence type="ECO:0000259" key="9">
    <source>
        <dbReference type="Pfam" id="PF14615"/>
    </source>
</evidence>
<evidence type="ECO:0000256" key="3">
    <source>
        <dbReference type="ARBA" id="ARBA00006256"/>
    </source>
</evidence>
<keyword evidence="11" id="KW-1185">Reference proteome</keyword>
<comment type="function">
    <text evidence="1">Required for efficient biogenesis of the 60S ribosomal subunit.</text>
</comment>
<dbReference type="Proteomes" id="UP000310108">
    <property type="component" value="Unassembled WGS sequence"/>
</dbReference>
<dbReference type="InterPro" id="IPR028217">
    <property type="entry name" value="Rsa3_C"/>
</dbReference>
<evidence type="ECO:0000256" key="4">
    <source>
        <dbReference type="ARBA" id="ARBA00015339"/>
    </source>
</evidence>
<evidence type="ECO:0000256" key="7">
    <source>
        <dbReference type="ARBA" id="ARBA00023274"/>
    </source>
</evidence>
<evidence type="ECO:0000256" key="6">
    <source>
        <dbReference type="ARBA" id="ARBA00023242"/>
    </source>
</evidence>
<comment type="caution">
    <text evidence="10">The sequence shown here is derived from an EMBL/GenBank/DDBJ whole genome shotgun (WGS) entry which is preliminary data.</text>
</comment>
<dbReference type="AlphaFoldDB" id="A0A4U6XV97"/>
<feature type="compositionally biased region" description="Basic and acidic residues" evidence="8">
    <location>
        <begin position="90"/>
        <end position="110"/>
    </location>
</feature>
<dbReference type="GO" id="GO:0030687">
    <property type="term" value="C:preribosome, large subunit precursor"/>
    <property type="evidence" value="ECO:0007669"/>
    <property type="project" value="TreeGrafter"/>
</dbReference>
<keyword evidence="5" id="KW-0690">Ribosome biogenesis</keyword>
<evidence type="ECO:0000256" key="5">
    <source>
        <dbReference type="ARBA" id="ARBA00022517"/>
    </source>
</evidence>
<feature type="compositionally biased region" description="Low complexity" evidence="8">
    <location>
        <begin position="68"/>
        <end position="78"/>
    </location>
</feature>
<feature type="domain" description="Ribosome-assembly protein 3 C-terminal" evidence="9">
    <location>
        <begin position="11"/>
        <end position="56"/>
    </location>
</feature>
<gene>
    <name evidence="10" type="ORF">CTA1_10015</name>
</gene>
<dbReference type="PANTHER" id="PTHR28127:SF1">
    <property type="entry name" value="RIBOSOME ASSEMBLY PROTEIN 3"/>
    <property type="match status" value="1"/>
</dbReference>
<name>A0A4U6XV97_9PEZI</name>
<keyword evidence="6" id="KW-0539">Nucleus</keyword>
<dbReference type="STRING" id="1306861.A0A4U6XV97"/>
<evidence type="ECO:0000256" key="8">
    <source>
        <dbReference type="SAM" id="MobiDB-lite"/>
    </source>
</evidence>
<dbReference type="InterPro" id="IPR051898">
    <property type="entry name" value="Ribosome_Assembly_3"/>
</dbReference>
<evidence type="ECO:0000256" key="1">
    <source>
        <dbReference type="ARBA" id="ARBA00003035"/>
    </source>
</evidence>
<accession>A0A4U6XV97</accession>
<keyword evidence="7" id="KW-0687">Ribonucleoprotein</keyword>
<dbReference type="EMBL" id="PJEX01000003">
    <property type="protein sequence ID" value="TKW59955.1"/>
    <property type="molecule type" value="Genomic_DNA"/>
</dbReference>